<name>A0A1E3VHH5_9HYPH</name>
<protein>
    <submittedName>
        <fullName evidence="3">Site-specific recombinase</fullName>
    </submittedName>
</protein>
<dbReference type="OrthoDB" id="6819422at2"/>
<evidence type="ECO:0000313" key="4">
    <source>
        <dbReference type="Proteomes" id="UP000094342"/>
    </source>
</evidence>
<dbReference type="SUPFAM" id="SSF56349">
    <property type="entry name" value="DNA breaking-rejoining enzymes"/>
    <property type="match status" value="1"/>
</dbReference>
<evidence type="ECO:0000313" key="3">
    <source>
        <dbReference type="EMBL" id="ODR92316.1"/>
    </source>
</evidence>
<feature type="domain" description="Tyr recombinase" evidence="2">
    <location>
        <begin position="154"/>
        <end position="383"/>
    </location>
</feature>
<keyword evidence="1" id="KW-0233">DNA recombination</keyword>
<sequence>MPLNLSSTSLPPATAGLISAGSSGIPRFWATIWSDVMKTSLAPSTRRKHLSALDRLYDSVQRQRGSDCLDRLIAEADADALEDCLVGFLAQLRNEAAVTNVDKTSTWTSAVSFVSDMLRFSGTSGARASKMEARLLRIDTLYRQLAPNPGTPAPPVRALPPSVVEDLYEIFRPDSPRNPFKTEALRWRNLLIFMLLLRLGLRRSEAALLHTNSFKEDFDPEAGKSVHWLDIEETEDIDPRYEQPGLKTEPSRRQLPLSQEIVDLALHYIRNYRGRANYPYLLISQKAKPLALRSFGKMFEIVTGALSDRAKASLSKQGLESVSCHDLRHTSAVIRMRRYQDAGNDVDKAQEKLRVFFGWSKASNMPRLYAKAYFETRLAEVWDEKFDHFVDALRRTVPEAGR</sequence>
<dbReference type="Gene3D" id="1.10.443.10">
    <property type="entry name" value="Intergrase catalytic core"/>
    <property type="match status" value="1"/>
</dbReference>
<dbReference type="Proteomes" id="UP000094342">
    <property type="component" value="Unassembled WGS sequence"/>
</dbReference>
<proteinExistence type="predicted"/>
<dbReference type="STRING" id="1752398.A8M32_05725"/>
<dbReference type="PROSITE" id="PS51898">
    <property type="entry name" value="TYR_RECOMBINASE"/>
    <property type="match status" value="1"/>
</dbReference>
<dbReference type="GO" id="GO:0015074">
    <property type="term" value="P:DNA integration"/>
    <property type="evidence" value="ECO:0007669"/>
    <property type="project" value="InterPro"/>
</dbReference>
<dbReference type="InterPro" id="IPR013762">
    <property type="entry name" value="Integrase-like_cat_sf"/>
</dbReference>
<dbReference type="InterPro" id="IPR011010">
    <property type="entry name" value="DNA_brk_join_enz"/>
</dbReference>
<evidence type="ECO:0000256" key="1">
    <source>
        <dbReference type="ARBA" id="ARBA00023172"/>
    </source>
</evidence>
<comment type="caution">
    <text evidence="3">The sequence shown here is derived from an EMBL/GenBank/DDBJ whole genome shotgun (WGS) entry which is preliminary data.</text>
</comment>
<dbReference type="GO" id="GO:0006310">
    <property type="term" value="P:DNA recombination"/>
    <property type="evidence" value="ECO:0007669"/>
    <property type="project" value="UniProtKB-KW"/>
</dbReference>
<dbReference type="Pfam" id="PF00589">
    <property type="entry name" value="Phage_integrase"/>
    <property type="match status" value="1"/>
</dbReference>
<dbReference type="EMBL" id="LYBW01000045">
    <property type="protein sequence ID" value="ODR92316.1"/>
    <property type="molecule type" value="Genomic_DNA"/>
</dbReference>
<dbReference type="AlphaFoldDB" id="A0A1E3VHH5"/>
<evidence type="ECO:0000259" key="2">
    <source>
        <dbReference type="PROSITE" id="PS51898"/>
    </source>
</evidence>
<organism evidence="3 4">
    <name type="scientific">Sinorhizobium alkalisoli</name>
    <dbReference type="NCBI Taxonomy" id="1752398"/>
    <lineage>
        <taxon>Bacteria</taxon>
        <taxon>Pseudomonadati</taxon>
        <taxon>Pseudomonadota</taxon>
        <taxon>Alphaproteobacteria</taxon>
        <taxon>Hyphomicrobiales</taxon>
        <taxon>Rhizobiaceae</taxon>
        <taxon>Sinorhizobium/Ensifer group</taxon>
        <taxon>Sinorhizobium</taxon>
    </lineage>
</organism>
<gene>
    <name evidence="3" type="ORF">A8M32_05725</name>
</gene>
<dbReference type="GO" id="GO:0003677">
    <property type="term" value="F:DNA binding"/>
    <property type="evidence" value="ECO:0007669"/>
    <property type="project" value="InterPro"/>
</dbReference>
<reference evidence="4" key="1">
    <citation type="submission" date="2016-05" db="EMBL/GenBank/DDBJ databases">
        <authorList>
            <person name="Li Y."/>
        </authorList>
    </citation>
    <scope>NUCLEOTIDE SEQUENCE [LARGE SCALE GENOMIC DNA]</scope>
    <source>
        <strain evidence="4">YIC4027</strain>
    </source>
</reference>
<accession>A0A1E3VHH5</accession>
<dbReference type="InterPro" id="IPR002104">
    <property type="entry name" value="Integrase_catalytic"/>
</dbReference>
<keyword evidence="4" id="KW-1185">Reference proteome</keyword>